<dbReference type="InterPro" id="IPR050474">
    <property type="entry name" value="Hel308_SKI2-like"/>
</dbReference>
<evidence type="ECO:0000313" key="8">
    <source>
        <dbReference type="Proteomes" id="UP000199470"/>
    </source>
</evidence>
<evidence type="ECO:0000259" key="5">
    <source>
        <dbReference type="PROSITE" id="PS51192"/>
    </source>
</evidence>
<dbReference type="OrthoDB" id="9815222at2"/>
<dbReference type="GO" id="GO:0004386">
    <property type="term" value="F:helicase activity"/>
    <property type="evidence" value="ECO:0007669"/>
    <property type="project" value="UniProtKB-KW"/>
</dbReference>
<sequence length="718" mass="80468">MDVLDDLRQEIVTASFPMDAFSILSTVSKFCYKDSDIGRELVIRVLDRRNELNSDHQHILDELAIQVGLHPYVNNLEKLSLRGALAHASNRADGEMADFVLHSAQSRVLNLLLEGMSVILSAPTSFGKSLLIDLAISSNDYDNVILIVPTLALVEETRRRMARFATTHSIITTSNQKIGERNIFVFTQERYLSSQSEIPIPNFFVIDEFYKLSIQNDGGRATQLNQAFLRLVSTGAQFYLLGPAIGSIPDIVKSRTNCVFVVEKFQTVAIELHTISKKPNKDLAFAALLDQLDGQTLVYCQSPASTRKVLKAYLENRSIPITDDIELVEAAEWTAENYHEEWLVSVALMHGIGIHHGRLPRSLGRFMIRAFEEGKLKLLLCTSTLIEGVNTAAKNVVIFDSKLNNRALDFFTFNNIRGRSGRMFRHFIGHVFVFDAPPEPELPFVDIPVFNPTETTPNSLLLQIEHELLSPLLQGRIRPILEQSLIPVDLLKKLSSIEPEFVLNAANHIISMNSSDISELSWSSHPQYENIKATSNIIWNQLNGASAAKHGGVHSASMMTYWIWELYKSRSVPKFRTKMIAKQIEAGKSPDDAVENVLAFLRSWASFSYPKYLMAVSDISDVILLLRGMKGCNYVSFAASIEHLFQPTTFSSLEEFGLPFELSSQLVASRVFDKADKLDVVIKALQNTSLEKFAKGIFERRLLEDFKDGLIGGSKVAP</sequence>
<dbReference type="InterPro" id="IPR027417">
    <property type="entry name" value="P-loop_NTPase"/>
</dbReference>
<reference evidence="7 8" key="1">
    <citation type="submission" date="2016-10" db="EMBL/GenBank/DDBJ databases">
        <authorList>
            <person name="de Groot N.N."/>
        </authorList>
    </citation>
    <scope>NUCLEOTIDE SEQUENCE [LARGE SCALE GENOMIC DNA]</scope>
    <source>
        <strain evidence="7 8">ATCC 43154</strain>
    </source>
</reference>
<organism evidence="7 8">
    <name type="scientific">Rugamonas rubra</name>
    <dbReference type="NCBI Taxonomy" id="758825"/>
    <lineage>
        <taxon>Bacteria</taxon>
        <taxon>Pseudomonadati</taxon>
        <taxon>Pseudomonadota</taxon>
        <taxon>Betaproteobacteria</taxon>
        <taxon>Burkholderiales</taxon>
        <taxon>Oxalobacteraceae</taxon>
        <taxon>Telluria group</taxon>
        <taxon>Rugamonas</taxon>
    </lineage>
</organism>
<evidence type="ECO:0000256" key="1">
    <source>
        <dbReference type="ARBA" id="ARBA00022741"/>
    </source>
</evidence>
<dbReference type="PROSITE" id="PS51192">
    <property type="entry name" value="HELICASE_ATP_BIND_1"/>
    <property type="match status" value="1"/>
</dbReference>
<dbReference type="PROSITE" id="PS51194">
    <property type="entry name" value="HELICASE_CTER"/>
    <property type="match status" value="1"/>
</dbReference>
<dbReference type="InterPro" id="IPR011545">
    <property type="entry name" value="DEAD/DEAH_box_helicase_dom"/>
</dbReference>
<dbReference type="PANTHER" id="PTHR47961:SF6">
    <property type="entry name" value="DNA-DIRECTED DNA POLYMERASE"/>
    <property type="match status" value="1"/>
</dbReference>
<evidence type="ECO:0000256" key="2">
    <source>
        <dbReference type="ARBA" id="ARBA00022801"/>
    </source>
</evidence>
<accession>A0A1I4M268</accession>
<feature type="domain" description="Helicase C-terminal" evidence="6">
    <location>
        <begin position="284"/>
        <end position="486"/>
    </location>
</feature>
<name>A0A1I4M268_9BURK</name>
<dbReference type="InterPro" id="IPR001650">
    <property type="entry name" value="Helicase_C-like"/>
</dbReference>
<dbReference type="Proteomes" id="UP000199470">
    <property type="component" value="Unassembled WGS sequence"/>
</dbReference>
<keyword evidence="4" id="KW-0067">ATP-binding</keyword>
<dbReference type="GO" id="GO:0005524">
    <property type="term" value="F:ATP binding"/>
    <property type="evidence" value="ECO:0007669"/>
    <property type="project" value="UniProtKB-KW"/>
</dbReference>
<feature type="domain" description="Helicase ATP-binding" evidence="5">
    <location>
        <begin position="109"/>
        <end position="255"/>
    </location>
</feature>
<protein>
    <submittedName>
        <fullName evidence="7">Helicase conserved C-terminal domain-containing protein</fullName>
    </submittedName>
</protein>
<evidence type="ECO:0000313" key="7">
    <source>
        <dbReference type="EMBL" id="SFL97166.1"/>
    </source>
</evidence>
<keyword evidence="2" id="KW-0378">Hydrolase</keyword>
<evidence type="ECO:0000256" key="4">
    <source>
        <dbReference type="ARBA" id="ARBA00022840"/>
    </source>
</evidence>
<dbReference type="Pfam" id="PF00270">
    <property type="entry name" value="DEAD"/>
    <property type="match status" value="1"/>
</dbReference>
<dbReference type="PANTHER" id="PTHR47961">
    <property type="entry name" value="DNA POLYMERASE THETA, PUTATIVE (AFU_ORTHOLOGUE AFUA_1G05260)-RELATED"/>
    <property type="match status" value="1"/>
</dbReference>
<dbReference type="SUPFAM" id="SSF52540">
    <property type="entry name" value="P-loop containing nucleoside triphosphate hydrolases"/>
    <property type="match status" value="1"/>
</dbReference>
<dbReference type="InterPro" id="IPR014001">
    <property type="entry name" value="Helicase_ATP-bd"/>
</dbReference>
<dbReference type="GO" id="GO:0016787">
    <property type="term" value="F:hydrolase activity"/>
    <property type="evidence" value="ECO:0007669"/>
    <property type="project" value="UniProtKB-KW"/>
</dbReference>
<dbReference type="STRING" id="758825.SAMN02982985_02187"/>
<dbReference type="SMART" id="SM00487">
    <property type="entry name" value="DEXDc"/>
    <property type="match status" value="1"/>
</dbReference>
<keyword evidence="1" id="KW-0547">Nucleotide-binding</keyword>
<evidence type="ECO:0000259" key="6">
    <source>
        <dbReference type="PROSITE" id="PS51194"/>
    </source>
</evidence>
<dbReference type="EMBL" id="FOTW01000010">
    <property type="protein sequence ID" value="SFL97166.1"/>
    <property type="molecule type" value="Genomic_DNA"/>
</dbReference>
<keyword evidence="8" id="KW-1185">Reference proteome</keyword>
<dbReference type="GO" id="GO:0003676">
    <property type="term" value="F:nucleic acid binding"/>
    <property type="evidence" value="ECO:0007669"/>
    <property type="project" value="InterPro"/>
</dbReference>
<evidence type="ECO:0000256" key="3">
    <source>
        <dbReference type="ARBA" id="ARBA00022806"/>
    </source>
</evidence>
<dbReference type="RefSeq" id="WP_093387725.1">
    <property type="nucleotide sequence ID" value="NZ_FOTW01000010.1"/>
</dbReference>
<dbReference type="Gene3D" id="3.40.50.300">
    <property type="entry name" value="P-loop containing nucleotide triphosphate hydrolases"/>
    <property type="match status" value="2"/>
</dbReference>
<dbReference type="Pfam" id="PF00271">
    <property type="entry name" value="Helicase_C"/>
    <property type="match status" value="1"/>
</dbReference>
<dbReference type="SMART" id="SM00490">
    <property type="entry name" value="HELICc"/>
    <property type="match status" value="1"/>
</dbReference>
<keyword evidence="3 7" id="KW-0347">Helicase</keyword>
<proteinExistence type="predicted"/>
<dbReference type="AlphaFoldDB" id="A0A1I4M268"/>
<gene>
    <name evidence="7" type="ORF">SAMN02982985_02187</name>
</gene>